<dbReference type="GO" id="GO:0004124">
    <property type="term" value="F:cysteine synthase activity"/>
    <property type="evidence" value="ECO:0007669"/>
    <property type="project" value="UniProtKB-EC"/>
</dbReference>
<dbReference type="InterPro" id="IPR001926">
    <property type="entry name" value="TrpB-like_PALP"/>
</dbReference>
<evidence type="ECO:0000256" key="3">
    <source>
        <dbReference type="ARBA" id="ARBA00011738"/>
    </source>
</evidence>
<dbReference type="SUPFAM" id="SSF53686">
    <property type="entry name" value="Tryptophan synthase beta subunit-like PLP-dependent enzymes"/>
    <property type="match status" value="1"/>
</dbReference>
<dbReference type="EC" id="2.5.1.47" evidence="4"/>
<dbReference type="InterPro" id="IPR050214">
    <property type="entry name" value="Cys_Synth/Cystath_Beta-Synth"/>
</dbReference>
<evidence type="ECO:0000256" key="7">
    <source>
        <dbReference type="ARBA" id="ARBA00047931"/>
    </source>
</evidence>
<dbReference type="PANTHER" id="PTHR10314">
    <property type="entry name" value="CYSTATHIONINE BETA-SYNTHASE"/>
    <property type="match status" value="1"/>
</dbReference>
<proteinExistence type="predicted"/>
<dbReference type="AlphaFoldDB" id="G7TCP1"/>
<dbReference type="KEGG" id="xor:XOC_2071"/>
<dbReference type="InterPro" id="IPR036052">
    <property type="entry name" value="TrpB-like_PALP_sf"/>
</dbReference>
<feature type="domain" description="Tryptophan synthase beta chain-like PALP" evidence="8">
    <location>
        <begin position="5"/>
        <end position="285"/>
    </location>
</feature>
<comment type="pathway">
    <text evidence="2">Amino-acid biosynthesis; L-cysteine biosynthesis; L-cysteine from L-serine: step 2/2.</text>
</comment>
<evidence type="ECO:0000313" key="9">
    <source>
        <dbReference type="EMBL" id="AEQ96219.1"/>
    </source>
</evidence>
<name>G7TCP1_XANOB</name>
<comment type="cofactor">
    <cofactor evidence="1">
        <name>pyridoxal 5'-phosphate</name>
        <dbReference type="ChEBI" id="CHEBI:597326"/>
    </cofactor>
</comment>
<dbReference type="CDD" id="cd01561">
    <property type="entry name" value="CBS_like"/>
    <property type="match status" value="1"/>
</dbReference>
<keyword evidence="6" id="KW-0663">Pyridoxal phosphate</keyword>
<keyword evidence="5" id="KW-0808">Transferase</keyword>
<dbReference type="Gene3D" id="3.40.50.1100">
    <property type="match status" value="2"/>
</dbReference>
<dbReference type="EMBL" id="CP003057">
    <property type="protein sequence ID" value="AEQ96219.1"/>
    <property type="molecule type" value="Genomic_DNA"/>
</dbReference>
<dbReference type="Proteomes" id="UP000008851">
    <property type="component" value="Chromosome"/>
</dbReference>
<evidence type="ECO:0000256" key="2">
    <source>
        <dbReference type="ARBA" id="ARBA00004962"/>
    </source>
</evidence>
<comment type="catalytic activity">
    <reaction evidence="7">
        <text>O-acetyl-L-serine + hydrogen sulfide = L-cysteine + acetate</text>
        <dbReference type="Rhea" id="RHEA:14829"/>
        <dbReference type="ChEBI" id="CHEBI:29919"/>
        <dbReference type="ChEBI" id="CHEBI:30089"/>
        <dbReference type="ChEBI" id="CHEBI:35235"/>
        <dbReference type="ChEBI" id="CHEBI:58340"/>
        <dbReference type="EC" id="2.5.1.47"/>
    </reaction>
</comment>
<evidence type="ECO:0000259" key="8">
    <source>
        <dbReference type="Pfam" id="PF00291"/>
    </source>
</evidence>
<dbReference type="eggNOG" id="COG0031">
    <property type="taxonomic scope" value="Bacteria"/>
</dbReference>
<organism evidence="9 10">
    <name type="scientific">Xanthomonas oryzae pv. oryzicola (strain BLS256)</name>
    <dbReference type="NCBI Taxonomy" id="383407"/>
    <lineage>
        <taxon>Bacteria</taxon>
        <taxon>Pseudomonadati</taxon>
        <taxon>Pseudomonadota</taxon>
        <taxon>Gammaproteobacteria</taxon>
        <taxon>Lysobacterales</taxon>
        <taxon>Lysobacteraceae</taxon>
        <taxon>Xanthomonas</taxon>
    </lineage>
</organism>
<sequence length="324" mass="35347">MQSPGQTDVLEIDGWIDHSISLKLEWLNHLGSIKLKTARFLIDAAERNRAKSSTLKLIESSSGNLGLALSSICAARGYAFTCVVDPNVNRQNLLAIRALGAHVVQVDRRDRNGGYLATRIEYIKDALQRDPELVWLNQYASPSNPDAHFNTTAPEILEARPNLTHLFIGTGTTGTLMGCAKYILARRPDVEIIAVDTVGSVTFGGAPGPRYLPGLGTSRRPEIFDPPPGVELQMIHEAEAVQACRWLAKRHGVLAGASTGSVLAAVRRWRDRMGPHPRVVAVSPDGGMSYLDTLYSDEWLNKAFGDSWNVPLSSFENQPAGDIV</sequence>
<evidence type="ECO:0000256" key="1">
    <source>
        <dbReference type="ARBA" id="ARBA00001933"/>
    </source>
</evidence>
<dbReference type="InterPro" id="IPR023927">
    <property type="entry name" value="SbnA"/>
</dbReference>
<evidence type="ECO:0000256" key="6">
    <source>
        <dbReference type="ARBA" id="ARBA00022898"/>
    </source>
</evidence>
<protein>
    <recommendedName>
        <fullName evidence="4">cysteine synthase</fullName>
        <ecNumber evidence="4">2.5.1.47</ecNumber>
    </recommendedName>
</protein>
<dbReference type="NCBIfam" id="TIGR03945">
    <property type="entry name" value="PLP_SbnA_fam"/>
    <property type="match status" value="1"/>
</dbReference>
<dbReference type="HOGENOM" id="CLU_021018_1_0_6"/>
<evidence type="ECO:0000256" key="4">
    <source>
        <dbReference type="ARBA" id="ARBA00012681"/>
    </source>
</evidence>
<dbReference type="Pfam" id="PF00291">
    <property type="entry name" value="PALP"/>
    <property type="match status" value="1"/>
</dbReference>
<gene>
    <name evidence="9" type="ORF">XOC_2071</name>
</gene>
<evidence type="ECO:0000256" key="5">
    <source>
        <dbReference type="ARBA" id="ARBA00022679"/>
    </source>
</evidence>
<evidence type="ECO:0000313" key="10">
    <source>
        <dbReference type="Proteomes" id="UP000008851"/>
    </source>
</evidence>
<comment type="subunit">
    <text evidence="3">Homodimer.</text>
</comment>
<reference evidence="9 10" key="1">
    <citation type="journal article" date="2011" name="J. Bacteriol.">
        <title>Two new complete genome sequences offer insight into host and tissue specificity of plant pathogenic Xanthomonas spp.</title>
        <authorList>
            <person name="Bogdanove A.J."/>
            <person name="Koebnik R."/>
            <person name="Lu H."/>
            <person name="Furutani A."/>
            <person name="Angiuoli S.V."/>
            <person name="Patil P.B."/>
            <person name="Van Sluys M.A."/>
            <person name="Ryan R.P."/>
            <person name="Meyer D.F."/>
            <person name="Han S.W."/>
            <person name="Aparna G."/>
            <person name="Rajaram M."/>
            <person name="Delcher A.L."/>
            <person name="Phillippy A.M."/>
            <person name="Puiu D."/>
            <person name="Schatz M.C."/>
            <person name="Shumway M."/>
            <person name="Sommer D.D."/>
            <person name="Trapnell C."/>
            <person name="Benahmed F."/>
            <person name="Dimitrov G."/>
            <person name="Madupu R."/>
            <person name="Radune D."/>
            <person name="Sullivan S."/>
            <person name="Jha G."/>
            <person name="Ishihara H."/>
            <person name="Lee S.W."/>
            <person name="Pandey A."/>
            <person name="Sharma V."/>
            <person name="Sriariyanun M."/>
            <person name="Szurek B."/>
            <person name="Vera-Cruz C.M."/>
            <person name="Dorman K.S."/>
            <person name="Ronald P.C."/>
            <person name="Verdier V."/>
            <person name="Dow J.M."/>
            <person name="Sonti R.V."/>
            <person name="Tsuge S."/>
            <person name="Brendel V.P."/>
            <person name="Rabinowicz P.D."/>
            <person name="Leach J.E."/>
            <person name="White F.F."/>
            <person name="Salzberg S.L."/>
        </authorList>
    </citation>
    <scope>NUCLEOTIDE SEQUENCE [LARGE SCALE GENOMIC DNA]</scope>
    <source>
        <strain evidence="9 10">BLS256</strain>
    </source>
</reference>
<dbReference type="RefSeq" id="WP_014503044.1">
    <property type="nucleotide sequence ID" value="NC_017267.2"/>
</dbReference>
<accession>G7TCP1</accession>